<dbReference type="EMBL" id="VDCI01000003">
    <property type="protein sequence ID" value="TNJ36859.1"/>
    <property type="molecule type" value="Genomic_DNA"/>
</dbReference>
<dbReference type="SUPFAM" id="SSF51182">
    <property type="entry name" value="RmlC-like cupins"/>
    <property type="match status" value="1"/>
</dbReference>
<evidence type="ECO:0000313" key="3">
    <source>
        <dbReference type="Proteomes" id="UP000309544"/>
    </source>
</evidence>
<evidence type="ECO:0000313" key="2">
    <source>
        <dbReference type="EMBL" id="TNJ36859.1"/>
    </source>
</evidence>
<proteinExistence type="predicted"/>
<gene>
    <name evidence="2" type="ORF">FGF68_04570</name>
</gene>
<reference evidence="2 3" key="1">
    <citation type="submission" date="2019-05" db="EMBL/GenBank/DDBJ databases">
        <title>Draft Whole-Genome sequence of the green sulfur bacterium Prosthecochloris vibrioformis DSM 260.</title>
        <authorList>
            <person name="Meyer T.E."/>
            <person name="Kyndt J.A."/>
        </authorList>
    </citation>
    <scope>NUCLEOTIDE SEQUENCE [LARGE SCALE GENOMIC DNA]</scope>
    <source>
        <strain evidence="2 3">DSM 260</strain>
    </source>
</reference>
<name>A0A5C4S0X7_PROVB</name>
<dbReference type="Proteomes" id="UP000309544">
    <property type="component" value="Unassembled WGS sequence"/>
</dbReference>
<organism evidence="2 3">
    <name type="scientific">Prosthecochloris vibrioformis</name>
    <name type="common">Chlorobium vibrioforme</name>
    <dbReference type="NCBI Taxonomy" id="1098"/>
    <lineage>
        <taxon>Bacteria</taxon>
        <taxon>Pseudomonadati</taxon>
        <taxon>Chlorobiota</taxon>
        <taxon>Chlorobiia</taxon>
        <taxon>Chlorobiales</taxon>
        <taxon>Chlorobiaceae</taxon>
        <taxon>Prosthecochloris</taxon>
    </lineage>
</organism>
<dbReference type="AlphaFoldDB" id="A0A5C4S0X7"/>
<comment type="caution">
    <text evidence="2">The sequence shown here is derived from an EMBL/GenBank/DDBJ whole genome shotgun (WGS) entry which is preliminary data.</text>
</comment>
<dbReference type="Pfam" id="PF07883">
    <property type="entry name" value="Cupin_2"/>
    <property type="match status" value="1"/>
</dbReference>
<feature type="domain" description="Cupin type-2" evidence="1">
    <location>
        <begin position="46"/>
        <end position="103"/>
    </location>
</feature>
<sequence length="112" mass="12487">MRYTMANVPTEEVAEVLGASVGAAGVRIERIVSPLGHSSPDEGWYDQDEAEWVTVLQGSAGLVYDDGREVVLKEGEYVTIRPHERHRVAWTDKERVTVWLAVFWREGVTGCG</sequence>
<dbReference type="InterPro" id="IPR014710">
    <property type="entry name" value="RmlC-like_jellyroll"/>
</dbReference>
<evidence type="ECO:0000259" key="1">
    <source>
        <dbReference type="Pfam" id="PF07883"/>
    </source>
</evidence>
<dbReference type="InterPro" id="IPR013096">
    <property type="entry name" value="Cupin_2"/>
</dbReference>
<protein>
    <submittedName>
        <fullName evidence="2">Cupin domain-containing protein</fullName>
    </submittedName>
</protein>
<keyword evidence="3" id="KW-1185">Reference proteome</keyword>
<accession>A0A5C4S0X7</accession>
<dbReference type="InterPro" id="IPR011051">
    <property type="entry name" value="RmlC_Cupin_sf"/>
</dbReference>
<dbReference type="Gene3D" id="2.60.120.10">
    <property type="entry name" value="Jelly Rolls"/>
    <property type="match status" value="1"/>
</dbReference>
<dbReference type="CDD" id="cd06981">
    <property type="entry name" value="cupin_reut_a1446"/>
    <property type="match status" value="1"/>
</dbReference>